<keyword evidence="2" id="KW-1185">Reference proteome</keyword>
<evidence type="ECO:0000313" key="1">
    <source>
        <dbReference type="EMBL" id="KAG9242655.1"/>
    </source>
</evidence>
<organism evidence="1 2">
    <name type="scientific">Calycina marina</name>
    <dbReference type="NCBI Taxonomy" id="1763456"/>
    <lineage>
        <taxon>Eukaryota</taxon>
        <taxon>Fungi</taxon>
        <taxon>Dikarya</taxon>
        <taxon>Ascomycota</taxon>
        <taxon>Pezizomycotina</taxon>
        <taxon>Leotiomycetes</taxon>
        <taxon>Helotiales</taxon>
        <taxon>Pezizellaceae</taxon>
        <taxon>Calycina</taxon>
    </lineage>
</organism>
<name>A0A9P8CDJ0_9HELO</name>
<evidence type="ECO:0000313" key="2">
    <source>
        <dbReference type="Proteomes" id="UP000887226"/>
    </source>
</evidence>
<accession>A0A9P8CDJ0</accession>
<dbReference type="OrthoDB" id="5409186at2759"/>
<reference evidence="1" key="1">
    <citation type="journal article" date="2021" name="IMA Fungus">
        <title>Genomic characterization of three marine fungi, including Emericellopsis atlantica sp. nov. with signatures of a generalist lifestyle and marine biomass degradation.</title>
        <authorList>
            <person name="Hagestad O.C."/>
            <person name="Hou L."/>
            <person name="Andersen J.H."/>
            <person name="Hansen E.H."/>
            <person name="Altermark B."/>
            <person name="Li C."/>
            <person name="Kuhnert E."/>
            <person name="Cox R.J."/>
            <person name="Crous P.W."/>
            <person name="Spatafora J.W."/>
            <person name="Lail K."/>
            <person name="Amirebrahimi M."/>
            <person name="Lipzen A."/>
            <person name="Pangilinan J."/>
            <person name="Andreopoulos W."/>
            <person name="Hayes R.D."/>
            <person name="Ng V."/>
            <person name="Grigoriev I.V."/>
            <person name="Jackson S.A."/>
            <person name="Sutton T.D.S."/>
            <person name="Dobson A.D.W."/>
            <person name="Rama T."/>
        </authorList>
    </citation>
    <scope>NUCLEOTIDE SEQUENCE</scope>
    <source>
        <strain evidence="1">TRa3180A</strain>
    </source>
</reference>
<dbReference type="EMBL" id="MU254051">
    <property type="protein sequence ID" value="KAG9242655.1"/>
    <property type="molecule type" value="Genomic_DNA"/>
</dbReference>
<dbReference type="Proteomes" id="UP000887226">
    <property type="component" value="Unassembled WGS sequence"/>
</dbReference>
<gene>
    <name evidence="1" type="ORF">BJ878DRAFT_159025</name>
</gene>
<proteinExistence type="predicted"/>
<protein>
    <submittedName>
        <fullName evidence="1">Uncharacterized protein</fullName>
    </submittedName>
</protein>
<dbReference type="AlphaFoldDB" id="A0A9P8CDJ0"/>
<comment type="caution">
    <text evidence="1">The sequence shown here is derived from an EMBL/GenBank/DDBJ whole genome shotgun (WGS) entry which is preliminary data.</text>
</comment>
<sequence>MNKLFIIIPLFSTAVDSKSSHRLVIQGSSARARRDVLTCDDTYGPGLVNCGDAVTQMCYNPALGKTCCPLDNGYCRSGQVCAPVAGYCCDENEYLETCATRFDVTISSAISATLTTASTLSLTSPVEAVVTELSSGLSSAFRSAVSSFPFN</sequence>